<keyword evidence="3" id="KW-1185">Reference proteome</keyword>
<gene>
    <name evidence="2" type="ORF">IC610_05290</name>
</gene>
<keyword evidence="1" id="KW-0472">Membrane</keyword>
<protein>
    <submittedName>
        <fullName evidence="2">Uncharacterized protein</fullName>
    </submittedName>
</protein>
<keyword evidence="1" id="KW-0812">Transmembrane</keyword>
<feature type="transmembrane region" description="Helical" evidence="1">
    <location>
        <begin position="73"/>
        <end position="96"/>
    </location>
</feature>
<organism evidence="2 3">
    <name type="scientific">Chryseobacterium caseinilyticum</name>
    <dbReference type="NCBI Taxonomy" id="2771428"/>
    <lineage>
        <taxon>Bacteria</taxon>
        <taxon>Pseudomonadati</taxon>
        <taxon>Bacteroidota</taxon>
        <taxon>Flavobacteriia</taxon>
        <taxon>Flavobacteriales</taxon>
        <taxon>Weeksellaceae</taxon>
        <taxon>Chryseobacterium group</taxon>
        <taxon>Chryseobacterium</taxon>
    </lineage>
</organism>
<comment type="caution">
    <text evidence="2">The sequence shown here is derived from an EMBL/GenBank/DDBJ whole genome shotgun (WGS) entry which is preliminary data.</text>
</comment>
<name>A0ABR8ZAE1_9FLAO</name>
<reference evidence="2 3" key="1">
    <citation type="submission" date="2020-09" db="EMBL/GenBank/DDBJ databases">
        <title>Genome seq and assembly of Chryseobacterium sp.</title>
        <authorList>
            <person name="Chhetri G."/>
        </authorList>
    </citation>
    <scope>NUCLEOTIDE SEQUENCE [LARGE SCALE GENOMIC DNA]</scope>
    <source>
        <strain evidence="2 3">GCR10</strain>
    </source>
</reference>
<keyword evidence="1" id="KW-1133">Transmembrane helix</keyword>
<sequence length="106" mass="12333">MSEINKKIFGILQKTSATTILVPMVFIFSHLFFLQRSILFDDLSFQDYKFLLIANISLVFTTVLITDNKIVRIIYVIFLIFLIIFLIVLTFFVLWLKGMAKAFNNG</sequence>
<evidence type="ECO:0000313" key="3">
    <source>
        <dbReference type="Proteomes" id="UP000637299"/>
    </source>
</evidence>
<accession>A0ABR8ZAE1</accession>
<feature type="transmembrane region" description="Helical" evidence="1">
    <location>
        <begin position="20"/>
        <end position="38"/>
    </location>
</feature>
<dbReference type="EMBL" id="JACYFS010000001">
    <property type="protein sequence ID" value="MBD8081838.1"/>
    <property type="molecule type" value="Genomic_DNA"/>
</dbReference>
<evidence type="ECO:0000256" key="1">
    <source>
        <dbReference type="SAM" id="Phobius"/>
    </source>
</evidence>
<proteinExistence type="predicted"/>
<dbReference type="Proteomes" id="UP000637299">
    <property type="component" value="Unassembled WGS sequence"/>
</dbReference>
<evidence type="ECO:0000313" key="2">
    <source>
        <dbReference type="EMBL" id="MBD8081838.1"/>
    </source>
</evidence>
<dbReference type="RefSeq" id="WP_056080597.1">
    <property type="nucleotide sequence ID" value="NZ_JACYFS010000001.1"/>
</dbReference>
<feature type="transmembrane region" description="Helical" evidence="1">
    <location>
        <begin position="50"/>
        <end position="66"/>
    </location>
</feature>